<feature type="region of interest" description="Disordered" evidence="6">
    <location>
        <begin position="53"/>
        <end position="100"/>
    </location>
</feature>
<dbReference type="SUPFAM" id="SSF57701">
    <property type="entry name" value="Zn2/Cys6 DNA-binding domain"/>
    <property type="match status" value="1"/>
</dbReference>
<organism evidence="8 9">
    <name type="scientific">Lachnellula hyalina</name>
    <dbReference type="NCBI Taxonomy" id="1316788"/>
    <lineage>
        <taxon>Eukaryota</taxon>
        <taxon>Fungi</taxon>
        <taxon>Dikarya</taxon>
        <taxon>Ascomycota</taxon>
        <taxon>Pezizomycotina</taxon>
        <taxon>Leotiomycetes</taxon>
        <taxon>Helotiales</taxon>
        <taxon>Lachnaceae</taxon>
        <taxon>Lachnellula</taxon>
    </lineage>
</organism>
<evidence type="ECO:0000259" key="7">
    <source>
        <dbReference type="PROSITE" id="PS50048"/>
    </source>
</evidence>
<dbReference type="GeneID" id="41983054"/>
<dbReference type="PANTHER" id="PTHR47338:SF10">
    <property type="entry name" value="TRANSCRIPTION FACTOR DOMAIN-CONTAINING PROTEIN-RELATED"/>
    <property type="match status" value="1"/>
</dbReference>
<comment type="subcellular location">
    <subcellularLocation>
        <location evidence="1">Nucleus</location>
    </subcellularLocation>
</comment>
<accession>A0A8H8R6J8</accession>
<dbReference type="EMBL" id="QGMH01000031">
    <property type="protein sequence ID" value="TVY28455.1"/>
    <property type="molecule type" value="Genomic_DNA"/>
</dbReference>
<gene>
    <name evidence="8" type="primary">qutA_0</name>
    <name evidence="8" type="ORF">LHYA1_G002856</name>
</gene>
<dbReference type="PROSITE" id="PS50048">
    <property type="entry name" value="ZN2_CY6_FUNGAL_2"/>
    <property type="match status" value="1"/>
</dbReference>
<protein>
    <submittedName>
        <fullName evidence="8">Quinic acid utilization activator</fullName>
    </submittedName>
</protein>
<dbReference type="PANTHER" id="PTHR47338">
    <property type="entry name" value="ZN(II)2CYS6 TRANSCRIPTION FACTOR (EUROFUNG)-RELATED"/>
    <property type="match status" value="1"/>
</dbReference>
<dbReference type="Pfam" id="PF00172">
    <property type="entry name" value="Zn_clus"/>
    <property type="match status" value="1"/>
</dbReference>
<keyword evidence="2" id="KW-0479">Metal-binding</keyword>
<comment type="caution">
    <text evidence="8">The sequence shown here is derived from an EMBL/GenBank/DDBJ whole genome shotgun (WGS) entry which is preliminary data.</text>
</comment>
<dbReference type="GO" id="GO:0000981">
    <property type="term" value="F:DNA-binding transcription factor activity, RNA polymerase II-specific"/>
    <property type="evidence" value="ECO:0007669"/>
    <property type="project" value="InterPro"/>
</dbReference>
<dbReference type="AlphaFoldDB" id="A0A8H8R6J8"/>
<proteinExistence type="predicted"/>
<dbReference type="SMART" id="SM00906">
    <property type="entry name" value="Fungal_trans"/>
    <property type="match status" value="1"/>
</dbReference>
<dbReference type="InterPro" id="IPR001138">
    <property type="entry name" value="Zn2Cys6_DnaBD"/>
</dbReference>
<dbReference type="GO" id="GO:0008270">
    <property type="term" value="F:zinc ion binding"/>
    <property type="evidence" value="ECO:0007669"/>
    <property type="project" value="InterPro"/>
</dbReference>
<dbReference type="OrthoDB" id="3862662at2759"/>
<evidence type="ECO:0000256" key="2">
    <source>
        <dbReference type="ARBA" id="ARBA00022723"/>
    </source>
</evidence>
<dbReference type="CDD" id="cd00067">
    <property type="entry name" value="GAL4"/>
    <property type="match status" value="1"/>
</dbReference>
<dbReference type="InterPro" id="IPR007219">
    <property type="entry name" value="XnlR_reg_dom"/>
</dbReference>
<keyword evidence="4" id="KW-0804">Transcription</keyword>
<feature type="domain" description="Zn(2)-C6 fungal-type" evidence="7">
    <location>
        <begin position="22"/>
        <end position="52"/>
    </location>
</feature>
<sequence>MSPTATTSNPISNSEEKGLTLSCETCRRRKIKCDRARPNCALCLKSQQSCFYRQAPSKPGPKVGSTQRGQKRARTNKGEARNTSTSRDEGSGEEAQQSDCARISIATSSRTTNAAFLPTDLDQNATAWNPRDLSSPKSVGNERYLSPESLDSPKAGTIGMHDLSFIIHPSHESTHTQKRDGNHGSFSASEPFSKINLESSNMLHRACAALDISSGTMDSLIDAYFANMTAFTLFRPSCFRAKVSAITSLTQVNALLTSMFSFSARFIEHGGDSTMLQATLGETKPKSMAEHFGRLASVFLDEALRECEDDTPSLCLLQALTLSTFRQLIRGARGRGWRSLGTCVRAAYELNLHLIDANHITTDMPFVDSNPETWCADEEKRRTWWAIWEMDTFASTVRRCPTAIDWSQNETRLPTDDSLWFVGEPHGSCFLDPNPMNRWRHIQECGSKSAKAWFIIVNSLMRDAQQLSSPRPVFPFSSLGEHSKLKSKTATAFGRRDCAEITQGLGILENALHCFSIALPESLQYQQENLRFPRPGTNQSLLMRNSSIYSIHIMIQLANFMIYQHGVFGGGRREHILAKGTYEKNARGPSSDPVPPSTVKPDEEGLGHYIDASDEVLAVVSRSSNDHFKYVNPFLASTIWVAASVQLVYKFFAQPGSNKSLTESKYQVLCLNITQFVKYWDVSDNLQKNLDCLQSALERFHEHQQQGGAGQQKSNGKSVQNLMEYPVQLNSQTEDLREDGSNQVSDRWRHDFQDTNLQNTQSSPQPVEFNQFGNLNTATAHLGSELEFPGSIDEQFPSYPLSDINLTDSPVDLQGYLNGFFIGGGFQ</sequence>
<dbReference type="Gene3D" id="4.10.240.10">
    <property type="entry name" value="Zn(2)-C6 fungal-type DNA-binding domain"/>
    <property type="match status" value="1"/>
</dbReference>
<dbReference type="GO" id="GO:0003677">
    <property type="term" value="F:DNA binding"/>
    <property type="evidence" value="ECO:0007669"/>
    <property type="project" value="InterPro"/>
</dbReference>
<feature type="region of interest" description="Disordered" evidence="6">
    <location>
        <begin position="125"/>
        <end position="153"/>
    </location>
</feature>
<evidence type="ECO:0000256" key="1">
    <source>
        <dbReference type="ARBA" id="ARBA00004123"/>
    </source>
</evidence>
<dbReference type="CDD" id="cd12148">
    <property type="entry name" value="fungal_TF_MHR"/>
    <property type="match status" value="1"/>
</dbReference>
<dbReference type="SMART" id="SM00066">
    <property type="entry name" value="GAL4"/>
    <property type="match status" value="1"/>
</dbReference>
<keyword evidence="5" id="KW-0539">Nucleus</keyword>
<dbReference type="GO" id="GO:0005634">
    <property type="term" value="C:nucleus"/>
    <property type="evidence" value="ECO:0007669"/>
    <property type="project" value="UniProtKB-SubCell"/>
</dbReference>
<dbReference type="RefSeq" id="XP_031007243.1">
    <property type="nucleotide sequence ID" value="XM_031147830.1"/>
</dbReference>
<evidence type="ECO:0000256" key="3">
    <source>
        <dbReference type="ARBA" id="ARBA00023015"/>
    </source>
</evidence>
<evidence type="ECO:0000313" key="9">
    <source>
        <dbReference type="Proteomes" id="UP000431533"/>
    </source>
</evidence>
<keyword evidence="9" id="KW-1185">Reference proteome</keyword>
<evidence type="ECO:0000313" key="8">
    <source>
        <dbReference type="EMBL" id="TVY28455.1"/>
    </source>
</evidence>
<evidence type="ECO:0000256" key="6">
    <source>
        <dbReference type="SAM" id="MobiDB-lite"/>
    </source>
</evidence>
<keyword evidence="3" id="KW-0805">Transcription regulation</keyword>
<feature type="compositionally biased region" description="Basic and acidic residues" evidence="6">
    <location>
        <begin position="76"/>
        <end position="90"/>
    </location>
</feature>
<feature type="region of interest" description="Disordered" evidence="6">
    <location>
        <begin position="582"/>
        <end position="605"/>
    </location>
</feature>
<reference evidence="8 9" key="1">
    <citation type="submission" date="2018-05" db="EMBL/GenBank/DDBJ databases">
        <title>Genome sequencing and assembly of the regulated plant pathogen Lachnellula willkommii and related sister species for the development of diagnostic species identification markers.</title>
        <authorList>
            <person name="Giroux E."/>
            <person name="Bilodeau G."/>
        </authorList>
    </citation>
    <scope>NUCLEOTIDE SEQUENCE [LARGE SCALE GENOMIC DNA]</scope>
    <source>
        <strain evidence="8 9">CBS 185.66</strain>
    </source>
</reference>
<dbReference type="PROSITE" id="PS00463">
    <property type="entry name" value="ZN2_CY6_FUNGAL_1"/>
    <property type="match status" value="1"/>
</dbReference>
<name>A0A8H8R6J8_9HELO</name>
<evidence type="ECO:0000256" key="4">
    <source>
        <dbReference type="ARBA" id="ARBA00023163"/>
    </source>
</evidence>
<dbReference type="Pfam" id="PF04082">
    <property type="entry name" value="Fungal_trans"/>
    <property type="match status" value="1"/>
</dbReference>
<dbReference type="InterPro" id="IPR050815">
    <property type="entry name" value="TF_fung"/>
</dbReference>
<dbReference type="Proteomes" id="UP000431533">
    <property type="component" value="Unassembled WGS sequence"/>
</dbReference>
<evidence type="ECO:0000256" key="5">
    <source>
        <dbReference type="ARBA" id="ARBA00023242"/>
    </source>
</evidence>
<dbReference type="InterPro" id="IPR036864">
    <property type="entry name" value="Zn2-C6_fun-type_DNA-bd_sf"/>
</dbReference>
<dbReference type="GO" id="GO:0006351">
    <property type="term" value="P:DNA-templated transcription"/>
    <property type="evidence" value="ECO:0007669"/>
    <property type="project" value="InterPro"/>
</dbReference>